<dbReference type="InterPro" id="IPR031327">
    <property type="entry name" value="MCM"/>
</dbReference>
<evidence type="ECO:0000256" key="1">
    <source>
        <dbReference type="ARBA" id="ARBA00022741"/>
    </source>
</evidence>
<evidence type="ECO:0000256" key="2">
    <source>
        <dbReference type="ARBA" id="ARBA00022840"/>
    </source>
</evidence>
<dbReference type="PANTHER" id="PTHR11630:SF75">
    <property type="entry name" value="MINICHROMOSOME MAINTENANCE DOMAIN-CONTAINING PROTEIN 2"/>
    <property type="match status" value="1"/>
</dbReference>
<keyword evidence="2" id="KW-0067">ATP-binding</keyword>
<protein>
    <submittedName>
        <fullName evidence="6">MCM domain-containing protein 2-like</fullName>
    </submittedName>
</protein>
<dbReference type="Gene3D" id="3.40.50.300">
    <property type="entry name" value="P-loop containing nucleotide triphosphate hydrolases"/>
    <property type="match status" value="1"/>
</dbReference>
<evidence type="ECO:0000259" key="4">
    <source>
        <dbReference type="Pfam" id="PF26063"/>
    </source>
</evidence>
<evidence type="ECO:0000259" key="3">
    <source>
        <dbReference type="Pfam" id="PF00493"/>
    </source>
</evidence>
<evidence type="ECO:0000313" key="6">
    <source>
        <dbReference type="RefSeq" id="XP_014675462.1"/>
    </source>
</evidence>
<feature type="domain" description="MCM C-terminal AAA(+) ATPase" evidence="3">
    <location>
        <begin position="263"/>
        <end position="374"/>
    </location>
</feature>
<evidence type="ECO:0000313" key="5">
    <source>
        <dbReference type="Proteomes" id="UP000695022"/>
    </source>
</evidence>
<dbReference type="InterPro" id="IPR001208">
    <property type="entry name" value="MCM_dom"/>
</dbReference>
<name>A0ABM1ETE1_PRICU</name>
<organism evidence="5 6">
    <name type="scientific">Priapulus caudatus</name>
    <name type="common">Priapulid worm</name>
    <dbReference type="NCBI Taxonomy" id="37621"/>
    <lineage>
        <taxon>Eukaryota</taxon>
        <taxon>Metazoa</taxon>
        <taxon>Ecdysozoa</taxon>
        <taxon>Scalidophora</taxon>
        <taxon>Priapulida</taxon>
        <taxon>Priapulimorpha</taxon>
        <taxon>Priapulimorphida</taxon>
        <taxon>Priapulidae</taxon>
        <taxon>Priapulus</taxon>
    </lineage>
</organism>
<keyword evidence="5" id="KW-1185">Reference proteome</keyword>
<gene>
    <name evidence="6" type="primary">LOC106815508</name>
</gene>
<keyword evidence="1" id="KW-0547">Nucleotide-binding</keyword>
<dbReference type="InterPro" id="IPR027417">
    <property type="entry name" value="P-loop_NTPase"/>
</dbReference>
<dbReference type="Proteomes" id="UP000695022">
    <property type="component" value="Unplaced"/>
</dbReference>
<dbReference type="RefSeq" id="XP_014675462.1">
    <property type="nucleotide sequence ID" value="XM_014819976.1"/>
</dbReference>
<dbReference type="Pfam" id="PF00493">
    <property type="entry name" value="MCM"/>
    <property type="match status" value="1"/>
</dbReference>
<feature type="domain" description="MCMDC2 N-terminal" evidence="4">
    <location>
        <begin position="11"/>
        <end position="114"/>
    </location>
</feature>
<dbReference type="PANTHER" id="PTHR11630">
    <property type="entry name" value="DNA REPLICATION LICENSING FACTOR MCM FAMILY MEMBER"/>
    <property type="match status" value="1"/>
</dbReference>
<proteinExistence type="predicted"/>
<sequence>MEATNQSLLYQLAFLSHLDKTSALESIKTQCKQYVDKSSKEVLIETSVYRFVVEVSPSDLMDECAGLCNKLLNEPLKMVNLFQEVVHSIVSALELLPSLVSCCQLMIVVRLVSLPKFPRNDFICPHCGAELLEDVHCRILADKVVANVVSLEALSPGVTNRRFQSIPIYVRDELVAMVTLGGSFVVLGIPVYDHQESNLGLAIEANNILPVTSHYTDPVPVLLPDSIQRLLIDRHASPWSIAVSLAYIFASEVCPPPCFFRLKLGLLLVLMTTGELKKEGKIPLSILAVGVNDTIIHRLLVYAASFTDRTVHHTTRSNLVASVSKDPHGTSTHCVEAGSLLLAQGGICVLGDIAHLKREKDVLRQVLESGKLTVTIPPKYSEGLPQHVPHPLQCCIWAQNDPTFAKKTPAQPGGDLFTHNYVGEEVKTLADCFGMVFFTDSVDQAADAYAEQLLIHQTLSRAIDGTSTNKPSTEITEADLRKFVESVRHGEVAMTMDAERLLQGYYVAGRRVRSTSLHGTQFPITAMSTL</sequence>
<reference evidence="6" key="1">
    <citation type="submission" date="2025-08" db="UniProtKB">
        <authorList>
            <consortium name="RefSeq"/>
        </authorList>
    </citation>
    <scope>IDENTIFICATION</scope>
</reference>
<dbReference type="GeneID" id="106815508"/>
<dbReference type="Pfam" id="PF26063">
    <property type="entry name" value="MCMDC2_N"/>
    <property type="match status" value="1"/>
</dbReference>
<accession>A0ABM1ETE1</accession>
<dbReference type="InterPro" id="IPR058769">
    <property type="entry name" value="MCMDC2_N"/>
</dbReference>